<proteinExistence type="predicted"/>
<feature type="signal peptide" evidence="1">
    <location>
        <begin position="1"/>
        <end position="22"/>
    </location>
</feature>
<comment type="caution">
    <text evidence="2">The sequence shown here is derived from an EMBL/GenBank/DDBJ whole genome shotgun (WGS) entry which is preliminary data.</text>
</comment>
<name>A0ABV6Q796_9FLAO</name>
<keyword evidence="3" id="KW-1185">Reference proteome</keyword>
<organism evidence="2 3">
    <name type="scientific">Winogradskyella pulchriflava</name>
    <dbReference type="NCBI Taxonomy" id="1110688"/>
    <lineage>
        <taxon>Bacteria</taxon>
        <taxon>Pseudomonadati</taxon>
        <taxon>Bacteroidota</taxon>
        <taxon>Flavobacteriia</taxon>
        <taxon>Flavobacteriales</taxon>
        <taxon>Flavobacteriaceae</taxon>
        <taxon>Winogradskyella</taxon>
    </lineage>
</organism>
<accession>A0ABV6Q796</accession>
<dbReference type="InterPro" id="IPR025348">
    <property type="entry name" value="DUF4252"/>
</dbReference>
<evidence type="ECO:0000256" key="1">
    <source>
        <dbReference type="SAM" id="SignalP"/>
    </source>
</evidence>
<evidence type="ECO:0000313" key="3">
    <source>
        <dbReference type="Proteomes" id="UP001589832"/>
    </source>
</evidence>
<sequence length="181" mass="20103">MIQSIKKSVVMLLLVVAFTSCNQGPTLQTYFVDNELKPGFISGDIPTSIINVEDIELTKDQKEAYESVDKLNILAFQVGDNNQEEYKVELGKINSILKNDAYEELMRGSTDEGKFVVKFIGDSEASIDELILFGNAADKGFVVVRILGDEMNAGKLMKLSSVLENADVDNAQLESFKDFFK</sequence>
<keyword evidence="1" id="KW-0732">Signal</keyword>
<dbReference type="PROSITE" id="PS51257">
    <property type="entry name" value="PROKAR_LIPOPROTEIN"/>
    <property type="match status" value="1"/>
</dbReference>
<gene>
    <name evidence="2" type="ORF">ACFFGA_06310</name>
</gene>
<reference evidence="2 3" key="1">
    <citation type="submission" date="2024-09" db="EMBL/GenBank/DDBJ databases">
        <authorList>
            <person name="Sun Q."/>
            <person name="Mori K."/>
        </authorList>
    </citation>
    <scope>NUCLEOTIDE SEQUENCE [LARGE SCALE GENOMIC DNA]</scope>
    <source>
        <strain evidence="2 3">NCAIM B.02481</strain>
    </source>
</reference>
<dbReference type="Pfam" id="PF14060">
    <property type="entry name" value="DUF4252"/>
    <property type="match status" value="1"/>
</dbReference>
<dbReference type="RefSeq" id="WP_386061300.1">
    <property type="nucleotide sequence ID" value="NZ_JBHLTQ010000003.1"/>
</dbReference>
<dbReference type="EMBL" id="JBHLTQ010000003">
    <property type="protein sequence ID" value="MFC0604158.1"/>
    <property type="molecule type" value="Genomic_DNA"/>
</dbReference>
<protein>
    <submittedName>
        <fullName evidence="2">DUF4252 domain-containing protein</fullName>
    </submittedName>
</protein>
<feature type="chain" id="PRO_5047302554" evidence="1">
    <location>
        <begin position="23"/>
        <end position="181"/>
    </location>
</feature>
<evidence type="ECO:0000313" key="2">
    <source>
        <dbReference type="EMBL" id="MFC0604158.1"/>
    </source>
</evidence>
<dbReference type="Proteomes" id="UP001589832">
    <property type="component" value="Unassembled WGS sequence"/>
</dbReference>